<feature type="domain" description="X8" evidence="9">
    <location>
        <begin position="23"/>
        <end position="104"/>
    </location>
</feature>
<organism evidence="10 11">
    <name type="scientific">Carex littledalei</name>
    <dbReference type="NCBI Taxonomy" id="544730"/>
    <lineage>
        <taxon>Eukaryota</taxon>
        <taxon>Viridiplantae</taxon>
        <taxon>Streptophyta</taxon>
        <taxon>Embryophyta</taxon>
        <taxon>Tracheophyta</taxon>
        <taxon>Spermatophyta</taxon>
        <taxon>Magnoliopsida</taxon>
        <taxon>Liliopsida</taxon>
        <taxon>Poales</taxon>
        <taxon>Cyperaceae</taxon>
        <taxon>Cyperoideae</taxon>
        <taxon>Cariceae</taxon>
        <taxon>Carex</taxon>
        <taxon>Carex subgen. Euthyceras</taxon>
    </lineage>
</organism>
<keyword evidence="6" id="KW-1015">Disulfide bond</keyword>
<dbReference type="Pfam" id="PF07983">
    <property type="entry name" value="X8"/>
    <property type="match status" value="2"/>
</dbReference>
<dbReference type="EMBL" id="SWLB01000022">
    <property type="protein sequence ID" value="KAF3324080.1"/>
    <property type="molecule type" value="Genomic_DNA"/>
</dbReference>
<evidence type="ECO:0000259" key="9">
    <source>
        <dbReference type="SMART" id="SM00768"/>
    </source>
</evidence>
<dbReference type="Gene3D" id="1.20.58.1040">
    <property type="match status" value="2"/>
</dbReference>
<keyword evidence="4" id="KW-0732">Signal</keyword>
<protein>
    <submittedName>
        <fullName evidence="10">Glucan endo-1,3-beta-glucosidase 1</fullName>
    </submittedName>
</protein>
<evidence type="ECO:0000256" key="7">
    <source>
        <dbReference type="ARBA" id="ARBA00023180"/>
    </source>
</evidence>
<dbReference type="PANTHER" id="PTHR31044:SF35">
    <property type="entry name" value="GLUCAN ENDO-1,3-BETA-GLUCOSIDASE 4-LIKE"/>
    <property type="match status" value="1"/>
</dbReference>
<evidence type="ECO:0000256" key="8">
    <source>
        <dbReference type="SAM" id="Phobius"/>
    </source>
</evidence>
<dbReference type="SMART" id="SM00768">
    <property type="entry name" value="X8"/>
    <property type="match status" value="2"/>
</dbReference>
<evidence type="ECO:0000313" key="11">
    <source>
        <dbReference type="Proteomes" id="UP000623129"/>
    </source>
</evidence>
<dbReference type="InterPro" id="IPR044788">
    <property type="entry name" value="X8_dom_prot"/>
</dbReference>
<keyword evidence="11" id="KW-1185">Reference proteome</keyword>
<reference evidence="10" key="1">
    <citation type="submission" date="2020-01" db="EMBL/GenBank/DDBJ databases">
        <title>Genome sequence of Kobresia littledalei, the first chromosome-level genome in the family Cyperaceae.</title>
        <authorList>
            <person name="Qu G."/>
        </authorList>
    </citation>
    <scope>NUCLEOTIDE SEQUENCE</scope>
    <source>
        <strain evidence="10">C.B.Clarke</strain>
        <tissue evidence="10">Leaf</tissue>
    </source>
</reference>
<proteinExistence type="predicted"/>
<dbReference type="AlphaFoldDB" id="A0A833QGM8"/>
<dbReference type="GO" id="GO:0005886">
    <property type="term" value="C:plasma membrane"/>
    <property type="evidence" value="ECO:0007669"/>
    <property type="project" value="UniProtKB-SubCell"/>
</dbReference>
<evidence type="ECO:0000256" key="1">
    <source>
        <dbReference type="ARBA" id="ARBA00004609"/>
    </source>
</evidence>
<dbReference type="OrthoDB" id="1104440at2759"/>
<feature type="domain" description="X8" evidence="9">
    <location>
        <begin position="191"/>
        <end position="274"/>
    </location>
</feature>
<dbReference type="GO" id="GO:0098552">
    <property type="term" value="C:side of membrane"/>
    <property type="evidence" value="ECO:0007669"/>
    <property type="project" value="UniProtKB-KW"/>
</dbReference>
<keyword evidence="8" id="KW-0812">Transmembrane</keyword>
<keyword evidence="8" id="KW-1133">Transmembrane helix</keyword>
<sequence>MGCNTNLILSAAKRHETDDNQKEWCVADGRQSEDALQKGLDWACGASNADCSQIQPNMPCFQPNTVKDHASFAFNSYWQKARLQGATCNFNGAAMLTTIDPSKPLLTFYSEIFFGVMILASLNTLLDATFDASLCPITNKINLDGNQVMKMVKCAVKGMLIVIMKVLCCLLILSASIVSAKGPGADYNPKQWCVADNQLTDDILQEALDWACGPGHADCTAIQPKMPCYLPNTVKDHASFAFNSYWQKFRKQGATCNFHAAAMVTDIDPSMFLFYHIQ</sequence>
<feature type="transmembrane region" description="Helical" evidence="8">
    <location>
        <begin position="105"/>
        <end position="126"/>
    </location>
</feature>
<keyword evidence="2" id="KW-1003">Cell membrane</keyword>
<gene>
    <name evidence="10" type="ORF">FCM35_KLT11547</name>
</gene>
<comment type="caution">
    <text evidence="10">The sequence shown here is derived from an EMBL/GenBank/DDBJ whole genome shotgun (WGS) entry which is preliminary data.</text>
</comment>
<keyword evidence="7" id="KW-0325">Glycoprotein</keyword>
<keyword evidence="3" id="KW-0449">Lipoprotein</keyword>
<dbReference type="PANTHER" id="PTHR31044">
    <property type="entry name" value="BETA-1,3 GLUCANASE"/>
    <property type="match status" value="1"/>
</dbReference>
<evidence type="ECO:0000256" key="2">
    <source>
        <dbReference type="ARBA" id="ARBA00022475"/>
    </source>
</evidence>
<name>A0A833QGM8_9POAL</name>
<comment type="subcellular location">
    <subcellularLocation>
        <location evidence="1">Cell membrane</location>
        <topology evidence="1">Lipid-anchor</topology>
        <topology evidence="1">GPI-anchor</topology>
    </subcellularLocation>
</comment>
<dbReference type="InterPro" id="IPR012946">
    <property type="entry name" value="X8"/>
</dbReference>
<accession>A0A833QGM8</accession>
<evidence type="ECO:0000313" key="10">
    <source>
        <dbReference type="EMBL" id="KAF3324080.1"/>
    </source>
</evidence>
<evidence type="ECO:0000256" key="4">
    <source>
        <dbReference type="ARBA" id="ARBA00022729"/>
    </source>
</evidence>
<evidence type="ECO:0000256" key="6">
    <source>
        <dbReference type="ARBA" id="ARBA00023157"/>
    </source>
</evidence>
<feature type="transmembrane region" description="Helical" evidence="8">
    <location>
        <begin position="159"/>
        <end position="180"/>
    </location>
</feature>
<dbReference type="Proteomes" id="UP000623129">
    <property type="component" value="Unassembled WGS sequence"/>
</dbReference>
<dbReference type="GO" id="GO:0009506">
    <property type="term" value="C:plasmodesma"/>
    <property type="evidence" value="ECO:0007669"/>
    <property type="project" value="UniProtKB-ARBA"/>
</dbReference>
<keyword evidence="3" id="KW-0336">GPI-anchor</keyword>
<dbReference type="FunFam" id="1.20.58.1040:FF:000001">
    <property type="entry name" value="Glucan endo-1,3-beta-glucosidase 4"/>
    <property type="match status" value="2"/>
</dbReference>
<keyword evidence="5 8" id="KW-0472">Membrane</keyword>
<evidence type="ECO:0000256" key="5">
    <source>
        <dbReference type="ARBA" id="ARBA00023136"/>
    </source>
</evidence>
<evidence type="ECO:0000256" key="3">
    <source>
        <dbReference type="ARBA" id="ARBA00022622"/>
    </source>
</evidence>